<evidence type="ECO:0000313" key="2">
    <source>
        <dbReference type="EMBL" id="QIS16478.1"/>
    </source>
</evidence>
<dbReference type="KEGG" id="nah:F5544_43365"/>
<evidence type="ECO:0000256" key="1">
    <source>
        <dbReference type="SAM" id="MobiDB-lite"/>
    </source>
</evidence>
<feature type="compositionally biased region" description="Basic and acidic residues" evidence="1">
    <location>
        <begin position="408"/>
        <end position="424"/>
    </location>
</feature>
<reference evidence="2 3" key="1">
    <citation type="journal article" date="2019" name="ACS Chem. Biol.">
        <title>Identification and Mobilization of a Cryptic Antibiotic Biosynthesis Gene Locus from a Human-Pathogenic Nocardia Isolate.</title>
        <authorList>
            <person name="Herisse M."/>
            <person name="Ishida K."/>
            <person name="Porter J.L."/>
            <person name="Howden B."/>
            <person name="Hertweck C."/>
            <person name="Stinear T.P."/>
            <person name="Pidot S.J."/>
        </authorList>
    </citation>
    <scope>NUCLEOTIDE SEQUENCE [LARGE SCALE GENOMIC DNA]</scope>
    <source>
        <strain evidence="2 3">AUSMDU00012717</strain>
    </source>
</reference>
<gene>
    <name evidence="2" type="ORF">F5544_43365</name>
</gene>
<protein>
    <submittedName>
        <fullName evidence="2">Uncharacterized protein</fullName>
    </submittedName>
</protein>
<proteinExistence type="predicted"/>
<dbReference type="Proteomes" id="UP000503540">
    <property type="component" value="Chromosome"/>
</dbReference>
<feature type="compositionally biased region" description="Basic and acidic residues" evidence="1">
    <location>
        <begin position="342"/>
        <end position="366"/>
    </location>
</feature>
<name>A0A6G9YTD9_9NOCA</name>
<sequence>MDIVFGLPQAGWVPHVYYEHGDGKHIYVDRHQPKSKTKDGIAQNMETKTGDVNKDREIDQLKGYYQKLKDGERVIYVVRAERQDRMSREVQQLIAKCKKEFPNRFRLMSMKEKVYQRIFSAGLKAVQKEQQQKLEKNVAKLQIRETPVLAVEQIARDFLREVQQANEKGRPVEIDQLRQMNQILRDMNQAQSRIDHDNASQARQALGLRYHESRAIESFLDAQAKDKNAGRATAIDAVTHELLDRERAEIAKATREAEKAVAQAREQGQPINPEQLRQQHLALGNALGAVQAIENQMFRDQVKDVPAKDGQQHLRAMEIIQRERDSKTAERIEGIREIADREDKARADAKDRQERDARDRAAREAYSKNLAERGLPPVIARNQGYVEAPSVGHERDRDRGDDAPEVQRGGRGDDGGRGQERTRN</sequence>
<evidence type="ECO:0000313" key="3">
    <source>
        <dbReference type="Proteomes" id="UP000503540"/>
    </source>
</evidence>
<accession>A0A6G9YTD9</accession>
<dbReference type="AlphaFoldDB" id="A0A6G9YTD9"/>
<dbReference type="EMBL" id="CP046172">
    <property type="protein sequence ID" value="QIS16478.1"/>
    <property type="molecule type" value="Genomic_DNA"/>
</dbReference>
<organism evidence="2 3">
    <name type="scientific">Nocardia arthritidis</name>
    <dbReference type="NCBI Taxonomy" id="228602"/>
    <lineage>
        <taxon>Bacteria</taxon>
        <taxon>Bacillati</taxon>
        <taxon>Actinomycetota</taxon>
        <taxon>Actinomycetes</taxon>
        <taxon>Mycobacteriales</taxon>
        <taxon>Nocardiaceae</taxon>
        <taxon>Nocardia</taxon>
    </lineage>
</organism>
<dbReference type="RefSeq" id="WP_167478543.1">
    <property type="nucleotide sequence ID" value="NZ_CP046172.1"/>
</dbReference>
<feature type="region of interest" description="Disordered" evidence="1">
    <location>
        <begin position="342"/>
        <end position="424"/>
    </location>
</feature>
<keyword evidence="3" id="KW-1185">Reference proteome</keyword>
<feature type="compositionally biased region" description="Basic and acidic residues" evidence="1">
    <location>
        <begin position="392"/>
        <end position="402"/>
    </location>
</feature>